<proteinExistence type="predicted"/>
<dbReference type="EMBL" id="MN507533">
    <property type="protein sequence ID" value="QIM09868.1"/>
    <property type="molecule type" value="Genomic_DNA"/>
</dbReference>
<organism evidence="1">
    <name type="scientific">Proteus genomosp. 6</name>
    <dbReference type="NCBI Taxonomy" id="1311820"/>
    <lineage>
        <taxon>Bacteria</taxon>
        <taxon>Pseudomonadati</taxon>
        <taxon>Pseudomonadota</taxon>
        <taxon>Gammaproteobacteria</taxon>
        <taxon>Enterobacterales</taxon>
        <taxon>Morganellaceae</taxon>
        <taxon>Proteus</taxon>
    </lineage>
</organism>
<accession>A0A6G8F124</accession>
<name>A0A6G8F124_9GAMM</name>
<dbReference type="AlphaFoldDB" id="A0A6G8F124"/>
<evidence type="ECO:0000313" key="1">
    <source>
        <dbReference type="EMBL" id="QIM09868.1"/>
    </source>
</evidence>
<protein>
    <submittedName>
        <fullName evidence="1">Uncharacterized protein</fullName>
    </submittedName>
</protein>
<reference evidence="1" key="1">
    <citation type="journal article" date="2020" name="J. Antimicrob. Chemother.">
        <title>A novel tigecycline resistance gene, tet(X6), on an SXT/R391 integrative and conjugative element in a Proteus genomospecies 6 isolate of retail meat origin.</title>
        <authorList>
            <person name="He D."/>
            <person name="Wang L."/>
            <person name="Zhao S."/>
            <person name="Liu L."/>
            <person name="Liu J."/>
            <person name="Hu G."/>
            <person name="Pan Y."/>
        </authorList>
    </citation>
    <scope>NUCLEOTIDE SEQUENCE</scope>
    <source>
        <strain evidence="1">T60</strain>
    </source>
</reference>
<sequence>MGTIFFSPNIRKSKADCLTLFERLCLAGTEWGKSALAEICSICDHKVQKWLL</sequence>